<dbReference type="AlphaFoldDB" id="A0A5B7HQB1"/>
<comment type="caution">
    <text evidence="1">The sequence shown here is derived from an EMBL/GenBank/DDBJ whole genome shotgun (WGS) entry which is preliminary data.</text>
</comment>
<reference evidence="1 2" key="1">
    <citation type="submission" date="2019-05" db="EMBL/GenBank/DDBJ databases">
        <title>Another draft genome of Portunus trituberculatus and its Hox gene families provides insights of decapod evolution.</title>
        <authorList>
            <person name="Jeong J.-H."/>
            <person name="Song I."/>
            <person name="Kim S."/>
            <person name="Choi T."/>
            <person name="Kim D."/>
            <person name="Ryu S."/>
            <person name="Kim W."/>
        </authorList>
    </citation>
    <scope>NUCLEOTIDE SEQUENCE [LARGE SCALE GENOMIC DNA]</scope>
    <source>
        <tissue evidence="1">Muscle</tissue>
    </source>
</reference>
<sequence length="74" mass="7909">MRLEKKASRYLASHQGCHPTQNSVIIILPSRFSRSPLPPSLRHLPQHGLQIPSLPLAGPPCSSPLPPVTVTAGA</sequence>
<dbReference type="EMBL" id="VSRR010033756">
    <property type="protein sequence ID" value="MPC71909.1"/>
    <property type="molecule type" value="Genomic_DNA"/>
</dbReference>
<name>A0A5B7HQB1_PORTR</name>
<accession>A0A5B7HQB1</accession>
<dbReference type="Proteomes" id="UP000324222">
    <property type="component" value="Unassembled WGS sequence"/>
</dbReference>
<protein>
    <submittedName>
        <fullName evidence="1">Uncharacterized protein</fullName>
    </submittedName>
</protein>
<evidence type="ECO:0000313" key="1">
    <source>
        <dbReference type="EMBL" id="MPC71909.1"/>
    </source>
</evidence>
<evidence type="ECO:0000313" key="2">
    <source>
        <dbReference type="Proteomes" id="UP000324222"/>
    </source>
</evidence>
<keyword evidence="2" id="KW-1185">Reference proteome</keyword>
<organism evidence="1 2">
    <name type="scientific">Portunus trituberculatus</name>
    <name type="common">Swimming crab</name>
    <name type="synonym">Neptunus trituberculatus</name>
    <dbReference type="NCBI Taxonomy" id="210409"/>
    <lineage>
        <taxon>Eukaryota</taxon>
        <taxon>Metazoa</taxon>
        <taxon>Ecdysozoa</taxon>
        <taxon>Arthropoda</taxon>
        <taxon>Crustacea</taxon>
        <taxon>Multicrustacea</taxon>
        <taxon>Malacostraca</taxon>
        <taxon>Eumalacostraca</taxon>
        <taxon>Eucarida</taxon>
        <taxon>Decapoda</taxon>
        <taxon>Pleocyemata</taxon>
        <taxon>Brachyura</taxon>
        <taxon>Eubrachyura</taxon>
        <taxon>Portunoidea</taxon>
        <taxon>Portunidae</taxon>
        <taxon>Portuninae</taxon>
        <taxon>Portunus</taxon>
    </lineage>
</organism>
<proteinExistence type="predicted"/>
<gene>
    <name evidence="1" type="ORF">E2C01_066201</name>
</gene>